<evidence type="ECO:0000313" key="5">
    <source>
        <dbReference type="EMBL" id="CAF4144191.1"/>
    </source>
</evidence>
<sequence>MKSIVVFHLLIVFTVYFSSILSYTSHEVRLHNLLRTPVSIKDNSFASSIQNNKDVFTPLLNQQLKLTENEDNFQTRDSWDSGDDYYFQWAKQNRRPVEWLTGRKRDTAKVIIPGRRRFDHDGLWRSGLVG</sequence>
<comment type="caution">
    <text evidence="3">The sequence shown here is derived from an EMBL/GenBank/DDBJ whole genome shotgun (WGS) entry which is preliminary data.</text>
</comment>
<proteinExistence type="predicted"/>
<name>A0A815AAD2_9BILA</name>
<protein>
    <submittedName>
        <fullName evidence="3">Uncharacterized protein</fullName>
    </submittedName>
</protein>
<dbReference type="EMBL" id="CAJNOL010000028">
    <property type="protein sequence ID" value="CAF0764007.1"/>
    <property type="molecule type" value="Genomic_DNA"/>
</dbReference>
<dbReference type="EMBL" id="CAJOBE010001103">
    <property type="protein sequence ID" value="CAF3714606.1"/>
    <property type="molecule type" value="Genomic_DNA"/>
</dbReference>
<keyword evidence="6" id="KW-1185">Reference proteome</keyword>
<evidence type="ECO:0000313" key="3">
    <source>
        <dbReference type="EMBL" id="CAF1252069.1"/>
    </source>
</evidence>
<dbReference type="Proteomes" id="UP000663823">
    <property type="component" value="Unassembled WGS sequence"/>
</dbReference>
<dbReference type="Proteomes" id="UP000663889">
    <property type="component" value="Unassembled WGS sequence"/>
</dbReference>
<dbReference type="AlphaFoldDB" id="A0A815AAD2"/>
<reference evidence="3" key="1">
    <citation type="submission" date="2021-02" db="EMBL/GenBank/DDBJ databases">
        <authorList>
            <person name="Nowell W R."/>
        </authorList>
    </citation>
    <scope>NUCLEOTIDE SEQUENCE</scope>
</reference>
<accession>A0A815AAD2</accession>
<dbReference type="Proteomes" id="UP000663870">
    <property type="component" value="Unassembled WGS sequence"/>
</dbReference>
<evidence type="ECO:0000313" key="4">
    <source>
        <dbReference type="EMBL" id="CAF3714606.1"/>
    </source>
</evidence>
<dbReference type="OrthoDB" id="10001561at2759"/>
<evidence type="ECO:0000313" key="1">
    <source>
        <dbReference type="EMBL" id="CAF0764007.1"/>
    </source>
</evidence>
<dbReference type="EMBL" id="CAJNOU010000083">
    <property type="protein sequence ID" value="CAF0854475.1"/>
    <property type="molecule type" value="Genomic_DNA"/>
</dbReference>
<evidence type="ECO:0000313" key="7">
    <source>
        <dbReference type="Proteomes" id="UP000663882"/>
    </source>
</evidence>
<dbReference type="EMBL" id="CAJOAX010014454">
    <property type="protein sequence ID" value="CAF4144191.1"/>
    <property type="molecule type" value="Genomic_DNA"/>
</dbReference>
<dbReference type="Proteomes" id="UP000663874">
    <property type="component" value="Unassembled WGS sequence"/>
</dbReference>
<gene>
    <name evidence="4" type="ORF">FNK824_LOCUS10059</name>
    <name evidence="1" type="ORF">JXQ802_LOCUS2354</name>
    <name evidence="5" type="ORF">OTI717_LOCUS35895</name>
    <name evidence="3" type="ORF">RFH988_LOCUS27226</name>
    <name evidence="2" type="ORF">SEV965_LOCUS3286</name>
</gene>
<organism evidence="3 7">
    <name type="scientific">Rotaria sordida</name>
    <dbReference type="NCBI Taxonomy" id="392033"/>
    <lineage>
        <taxon>Eukaryota</taxon>
        <taxon>Metazoa</taxon>
        <taxon>Spiralia</taxon>
        <taxon>Gnathifera</taxon>
        <taxon>Rotifera</taxon>
        <taxon>Eurotatoria</taxon>
        <taxon>Bdelloidea</taxon>
        <taxon>Philodinida</taxon>
        <taxon>Philodinidae</taxon>
        <taxon>Rotaria</taxon>
    </lineage>
</organism>
<dbReference type="Proteomes" id="UP000663882">
    <property type="component" value="Unassembled WGS sequence"/>
</dbReference>
<evidence type="ECO:0000313" key="2">
    <source>
        <dbReference type="EMBL" id="CAF0854475.1"/>
    </source>
</evidence>
<evidence type="ECO:0000313" key="6">
    <source>
        <dbReference type="Proteomes" id="UP000663870"/>
    </source>
</evidence>
<dbReference type="EMBL" id="CAJNOO010002270">
    <property type="protein sequence ID" value="CAF1252069.1"/>
    <property type="molecule type" value="Genomic_DNA"/>
</dbReference>